<gene>
    <name evidence="1" type="ORF">HAX54_049167</name>
</gene>
<comment type="caution">
    <text evidence="1">The sequence shown here is derived from an EMBL/GenBank/DDBJ whole genome shotgun (WGS) entry which is preliminary data.</text>
</comment>
<evidence type="ECO:0000313" key="1">
    <source>
        <dbReference type="EMBL" id="MCD7462705.1"/>
    </source>
</evidence>
<organism evidence="1 2">
    <name type="scientific">Datura stramonium</name>
    <name type="common">Jimsonweed</name>
    <name type="synonym">Common thornapple</name>
    <dbReference type="NCBI Taxonomy" id="4076"/>
    <lineage>
        <taxon>Eukaryota</taxon>
        <taxon>Viridiplantae</taxon>
        <taxon>Streptophyta</taxon>
        <taxon>Embryophyta</taxon>
        <taxon>Tracheophyta</taxon>
        <taxon>Spermatophyta</taxon>
        <taxon>Magnoliopsida</taxon>
        <taxon>eudicotyledons</taxon>
        <taxon>Gunneridae</taxon>
        <taxon>Pentapetalae</taxon>
        <taxon>asterids</taxon>
        <taxon>lamiids</taxon>
        <taxon>Solanales</taxon>
        <taxon>Solanaceae</taxon>
        <taxon>Solanoideae</taxon>
        <taxon>Datureae</taxon>
        <taxon>Datura</taxon>
    </lineage>
</organism>
<keyword evidence="2" id="KW-1185">Reference proteome</keyword>
<protein>
    <submittedName>
        <fullName evidence="1">Uncharacterized protein</fullName>
    </submittedName>
</protein>
<feature type="non-terminal residue" evidence="1">
    <location>
        <position position="1"/>
    </location>
</feature>
<reference evidence="1 2" key="1">
    <citation type="journal article" date="2021" name="BMC Genomics">
        <title>Datura genome reveals duplications of psychoactive alkaloid biosynthetic genes and high mutation rate following tissue culture.</title>
        <authorList>
            <person name="Rajewski A."/>
            <person name="Carter-House D."/>
            <person name="Stajich J."/>
            <person name="Litt A."/>
        </authorList>
    </citation>
    <scope>NUCLEOTIDE SEQUENCE [LARGE SCALE GENOMIC DNA]</scope>
    <source>
        <strain evidence="1">AR-01</strain>
    </source>
</reference>
<sequence length="90" mass="10088">CFEKGIESLKNEMNHLTPYFDFGALSRRRVPICIELPHQTEVVLLRLGKDVAQSQLTNLVSDGVELKCEAAFVNPILRSLFGLPICVELC</sequence>
<evidence type="ECO:0000313" key="2">
    <source>
        <dbReference type="Proteomes" id="UP000823775"/>
    </source>
</evidence>
<accession>A0ABS8SV63</accession>
<dbReference type="EMBL" id="JACEIK010000829">
    <property type="protein sequence ID" value="MCD7462705.1"/>
    <property type="molecule type" value="Genomic_DNA"/>
</dbReference>
<proteinExistence type="predicted"/>
<name>A0ABS8SV63_DATST</name>
<dbReference type="Proteomes" id="UP000823775">
    <property type="component" value="Unassembled WGS sequence"/>
</dbReference>